<feature type="compositionally biased region" description="Basic and acidic residues" evidence="1">
    <location>
        <begin position="30"/>
        <end position="39"/>
    </location>
</feature>
<protein>
    <submittedName>
        <fullName evidence="2">Uncharacterized protein</fullName>
    </submittedName>
</protein>
<name>I3SG34_LOTJA</name>
<reference evidence="2" key="1">
    <citation type="submission" date="2012-05" db="EMBL/GenBank/DDBJ databases">
        <authorList>
            <person name="Krishnakumar V."/>
            <person name="Cheung F."/>
            <person name="Xiao Y."/>
            <person name="Chan A."/>
            <person name="Moskal W.A."/>
            <person name="Town C.D."/>
        </authorList>
    </citation>
    <scope>NUCLEOTIDE SEQUENCE</scope>
</reference>
<feature type="region of interest" description="Disordered" evidence="1">
    <location>
        <begin position="28"/>
        <end position="48"/>
    </location>
</feature>
<dbReference type="AlphaFoldDB" id="I3SG34"/>
<organism evidence="2">
    <name type="scientific">Lotus japonicus</name>
    <name type="common">Lotus corniculatus var. japonicus</name>
    <dbReference type="NCBI Taxonomy" id="34305"/>
    <lineage>
        <taxon>Eukaryota</taxon>
        <taxon>Viridiplantae</taxon>
        <taxon>Streptophyta</taxon>
        <taxon>Embryophyta</taxon>
        <taxon>Tracheophyta</taxon>
        <taxon>Spermatophyta</taxon>
        <taxon>Magnoliopsida</taxon>
        <taxon>eudicotyledons</taxon>
        <taxon>Gunneridae</taxon>
        <taxon>Pentapetalae</taxon>
        <taxon>rosids</taxon>
        <taxon>fabids</taxon>
        <taxon>Fabales</taxon>
        <taxon>Fabaceae</taxon>
        <taxon>Papilionoideae</taxon>
        <taxon>50 kb inversion clade</taxon>
        <taxon>NPAAA clade</taxon>
        <taxon>Hologalegina</taxon>
        <taxon>robinioid clade</taxon>
        <taxon>Loteae</taxon>
        <taxon>Lotus</taxon>
    </lineage>
</organism>
<accession>I3SG34</accession>
<sequence>MNTGAMGERRKNNKIMKKAWRAPRSSFHLQRNEKKEQKRSFATGVGWG</sequence>
<evidence type="ECO:0000313" key="2">
    <source>
        <dbReference type="EMBL" id="AFK39226.1"/>
    </source>
</evidence>
<evidence type="ECO:0000256" key="1">
    <source>
        <dbReference type="SAM" id="MobiDB-lite"/>
    </source>
</evidence>
<proteinExistence type="evidence at transcript level"/>
<dbReference type="EMBL" id="BT139431">
    <property type="protein sequence ID" value="AFK39226.1"/>
    <property type="molecule type" value="mRNA"/>
</dbReference>